<dbReference type="SMART" id="SM00359">
    <property type="entry name" value="PUA"/>
    <property type="match status" value="1"/>
</dbReference>
<evidence type="ECO:0000313" key="6">
    <source>
        <dbReference type="Proteomes" id="UP000092420"/>
    </source>
</evidence>
<feature type="domain" description="PUA" evidence="3">
    <location>
        <begin position="463"/>
        <end position="527"/>
    </location>
</feature>
<dbReference type="InterPro" id="IPR040777">
    <property type="entry name" value="DUF5591"/>
</dbReference>
<dbReference type="InterPro" id="IPR004521">
    <property type="entry name" value="Uncharacterised_CHP00451"/>
</dbReference>
<evidence type="ECO:0000259" key="3">
    <source>
        <dbReference type="SMART" id="SM00359"/>
    </source>
</evidence>
<sequence>MMSLENNISFEILYEDGYRLGRVSINNNVENTPCLIQNYEDYLKFGDITIEKPISYLVSETYSRKKYDLTTVPLVQIPFDLPLKEAKKLSSLNKSIISQDEGNCLPIYLTKYKELNQELFEAIPKKPIYFFRRIHDERILLEFYFNLKEKYPSSVFFIDSKDYEIPIFLFLGFDLFLDESNNEKFFNEYISNPLPELVEMYSNGSVNSRKLLRILYREFYNSIESHLRRDFKRSFYIDDISLERPQVKRWREEVIKYYTPSTNFILLLPCSAKKPYRISKSHIKIISALRDILKNRYANLCQLILTSPLGVVPRELEDYSNYDIPVTGHWSQEELNSITELLNSILNKCDDPIIISHFEENSPYLKALENLPFKIIHTGGSIDKLEKIIEENRSVWDYEPIPEYKNKAKKMFSFQFKKELDIPFDYVEKRKSTNLFYDKQNIGIFENKIKVNVKGGELLKDSLWINIDFDLRGDIFSKGVISNSNNIRPGDDVIILKNNKCIGVGEAIVSGETMKNLNRGKVVKVRMRG</sequence>
<dbReference type="InterPro" id="IPR015947">
    <property type="entry name" value="PUA-like_sf"/>
</dbReference>
<dbReference type="EMBL" id="LNJE01000002">
    <property type="protein sequence ID" value="KYC58413.1"/>
    <property type="molecule type" value="Genomic_DNA"/>
</dbReference>
<keyword evidence="4" id="KW-0032">Aminotransferase</keyword>
<proteinExistence type="inferred from homology"/>
<keyword evidence="2" id="KW-0819">tRNA processing</keyword>
<dbReference type="Pfam" id="PF01472">
    <property type="entry name" value="PUA"/>
    <property type="match status" value="1"/>
</dbReference>
<accession>A0A150JKJ4</accession>
<dbReference type="PATRIC" id="fig|1706433.3.peg.204"/>
<keyword evidence="4" id="KW-0808">Transferase</keyword>
<dbReference type="AlphaFoldDB" id="A0A150JEB3"/>
<dbReference type="InterPro" id="IPR002478">
    <property type="entry name" value="PUA"/>
</dbReference>
<evidence type="ECO:0000256" key="2">
    <source>
        <dbReference type="ARBA" id="ARBA00022694"/>
    </source>
</evidence>
<dbReference type="InterPro" id="IPR036895">
    <property type="entry name" value="Uracil-DNA_glycosylase-like_sf"/>
</dbReference>
<evidence type="ECO:0000256" key="1">
    <source>
        <dbReference type="ARBA" id="ARBA00008906"/>
    </source>
</evidence>
<dbReference type="InterPro" id="IPR036974">
    <property type="entry name" value="PUA_sf"/>
</dbReference>
<dbReference type="Gene3D" id="2.30.130.10">
    <property type="entry name" value="PUA domain"/>
    <property type="match status" value="1"/>
</dbReference>
<comment type="caution">
    <text evidence="4">The sequence shown here is derived from an EMBL/GenBank/DDBJ whole genome shotgun (WGS) entry which is preliminary data.</text>
</comment>
<dbReference type="GO" id="GO:0008483">
    <property type="term" value="F:transaminase activity"/>
    <property type="evidence" value="ECO:0007669"/>
    <property type="project" value="UniProtKB-KW"/>
</dbReference>
<evidence type="ECO:0000313" key="4">
    <source>
        <dbReference type="EMBL" id="KYC55551.1"/>
    </source>
</evidence>
<protein>
    <submittedName>
        <fullName evidence="4">Archaeosine synthase</fullName>
        <ecNumber evidence="4">2.6.1.97</ecNumber>
    </submittedName>
</protein>
<dbReference type="SUPFAM" id="SSF52141">
    <property type="entry name" value="Uracil-DNA glycosylase-like"/>
    <property type="match status" value="1"/>
</dbReference>
<dbReference type="PROSITE" id="PS50890">
    <property type="entry name" value="PUA"/>
    <property type="match status" value="1"/>
</dbReference>
<dbReference type="CDD" id="cd21149">
    <property type="entry name" value="PUA_archaeosine_TGT"/>
    <property type="match status" value="1"/>
</dbReference>
<dbReference type="EC" id="2.6.1.97" evidence="4"/>
<dbReference type="GO" id="GO:0008033">
    <property type="term" value="P:tRNA processing"/>
    <property type="evidence" value="ECO:0007669"/>
    <property type="project" value="UniProtKB-KW"/>
</dbReference>
<comment type="similarity">
    <text evidence="1">Belongs to the archaeosine synthase type 1 family.</text>
</comment>
<organism evidence="4 6">
    <name type="scientific">Candidatus Methanofastidiosum methylothiophilum</name>
    <dbReference type="NCBI Taxonomy" id="1705564"/>
    <lineage>
        <taxon>Archaea</taxon>
        <taxon>Methanobacteriati</taxon>
        <taxon>Methanobacteriota</taxon>
        <taxon>Stenosarchaea group</taxon>
        <taxon>Candidatus Methanofastidiosia</taxon>
        <taxon>Candidatus Methanofastidiosales</taxon>
        <taxon>Candidatus Methanofastidiosaceae</taxon>
        <taxon>Candidatus Methanofastidiosum</taxon>
    </lineage>
</organism>
<dbReference type="NCBIfam" id="TIGR00451">
    <property type="entry name" value="unchar_dom_2"/>
    <property type="match status" value="1"/>
</dbReference>
<evidence type="ECO:0000313" key="5">
    <source>
        <dbReference type="EMBL" id="KYC58413.1"/>
    </source>
</evidence>
<name>A0A150JEB3_9EURY</name>
<accession>A0A150JEB3</accession>
<dbReference type="GO" id="GO:0003723">
    <property type="term" value="F:RNA binding"/>
    <property type="evidence" value="ECO:0007669"/>
    <property type="project" value="InterPro"/>
</dbReference>
<dbReference type="SUPFAM" id="SSF88697">
    <property type="entry name" value="PUA domain-like"/>
    <property type="match status" value="1"/>
</dbReference>
<dbReference type="PATRIC" id="fig|1706435.3.peg.152"/>
<accession>A0A150JMC1</accession>
<dbReference type="EMBL" id="LNJB01000001">
    <property type="protein sequence ID" value="KYC55551.1"/>
    <property type="molecule type" value="Genomic_DNA"/>
</dbReference>
<dbReference type="Proteomes" id="UP000092420">
    <property type="component" value="Unassembled WGS sequence"/>
</dbReference>
<dbReference type="Gene3D" id="3.40.50.10630">
    <property type="entry name" value="Uracil-DNA glycosylase-like"/>
    <property type="match status" value="1"/>
</dbReference>
<dbReference type="GO" id="GO:0002948">
    <property type="term" value="F:archaeosine synthase activity"/>
    <property type="evidence" value="ECO:0007669"/>
    <property type="project" value="UniProtKB-EC"/>
</dbReference>
<reference evidence="4 6" key="1">
    <citation type="journal article" date="2016" name="ISME J.">
        <title>Chasing the elusive Euryarchaeota class WSA2: genomes reveal a uniquely fastidious methyl-reducing methanogen.</title>
        <authorList>
            <person name="Nobu M.K."/>
            <person name="Narihiro T."/>
            <person name="Kuroda K."/>
            <person name="Mei R."/>
            <person name="Liu W.T."/>
        </authorList>
    </citation>
    <scope>NUCLEOTIDE SEQUENCE [LARGE SCALE GENOMIC DNA]</scope>
    <source>
        <strain evidence="4">ADurb1013_Bin02101</strain>
        <strain evidence="5">ADurb1213_Bin02801</strain>
    </source>
</reference>
<gene>
    <name evidence="4" type="primary">arcS</name>
    <name evidence="4" type="ORF">AN188_00208</name>
    <name evidence="5" type="ORF">APG09_00155</name>
</gene>
<dbReference type="Pfam" id="PF17884">
    <property type="entry name" value="DUF5591"/>
    <property type="match status" value="1"/>
</dbReference>